<reference evidence="7" key="1">
    <citation type="journal article" date="2019" name="Int. J. Syst. Evol. Microbiol.">
        <title>The Global Catalogue of Microorganisms (GCM) 10K type strain sequencing project: providing services to taxonomists for standard genome sequencing and annotation.</title>
        <authorList>
            <consortium name="The Broad Institute Genomics Platform"/>
            <consortium name="The Broad Institute Genome Sequencing Center for Infectious Disease"/>
            <person name="Wu L."/>
            <person name="Ma J."/>
        </authorList>
    </citation>
    <scope>NUCLEOTIDE SEQUENCE [LARGE SCALE GENOMIC DNA]</scope>
    <source>
        <strain evidence="7">NBRC 103166</strain>
    </source>
</reference>
<evidence type="ECO:0000256" key="1">
    <source>
        <dbReference type="ARBA" id="ARBA00009437"/>
    </source>
</evidence>
<dbReference type="Gene3D" id="3.40.190.290">
    <property type="match status" value="1"/>
</dbReference>
<dbReference type="InterPro" id="IPR000847">
    <property type="entry name" value="LysR_HTH_N"/>
</dbReference>
<keyword evidence="7" id="KW-1185">Reference proteome</keyword>
<gene>
    <name evidence="6" type="ORF">GCM10007916_34580</name>
</gene>
<dbReference type="Pfam" id="PF00126">
    <property type="entry name" value="HTH_1"/>
    <property type="match status" value="1"/>
</dbReference>
<evidence type="ECO:0000256" key="4">
    <source>
        <dbReference type="ARBA" id="ARBA00023163"/>
    </source>
</evidence>
<dbReference type="Proteomes" id="UP001157353">
    <property type="component" value="Unassembled WGS sequence"/>
</dbReference>
<evidence type="ECO:0000256" key="3">
    <source>
        <dbReference type="ARBA" id="ARBA00023125"/>
    </source>
</evidence>
<dbReference type="Pfam" id="PF03466">
    <property type="entry name" value="LysR_substrate"/>
    <property type="match status" value="1"/>
</dbReference>
<keyword evidence="4" id="KW-0804">Transcription</keyword>
<proteinExistence type="inferred from homology"/>
<dbReference type="InterPro" id="IPR058163">
    <property type="entry name" value="LysR-type_TF_proteobact-type"/>
</dbReference>
<accession>A0ABQ6E4Q5</accession>
<dbReference type="Gene3D" id="1.10.10.10">
    <property type="entry name" value="Winged helix-like DNA-binding domain superfamily/Winged helix DNA-binding domain"/>
    <property type="match status" value="1"/>
</dbReference>
<evidence type="ECO:0000256" key="2">
    <source>
        <dbReference type="ARBA" id="ARBA00023015"/>
    </source>
</evidence>
<feature type="domain" description="HTH lysR-type" evidence="5">
    <location>
        <begin position="1"/>
        <end position="62"/>
    </location>
</feature>
<evidence type="ECO:0000313" key="6">
    <source>
        <dbReference type="EMBL" id="GLS92387.1"/>
    </source>
</evidence>
<dbReference type="InterPro" id="IPR036390">
    <property type="entry name" value="WH_DNA-bd_sf"/>
</dbReference>
<dbReference type="PROSITE" id="PS50931">
    <property type="entry name" value="HTH_LYSR"/>
    <property type="match status" value="1"/>
</dbReference>
<comment type="similarity">
    <text evidence="1">Belongs to the LysR transcriptional regulatory family.</text>
</comment>
<organism evidence="6 7">
    <name type="scientific">Psychromonas marina</name>
    <dbReference type="NCBI Taxonomy" id="88364"/>
    <lineage>
        <taxon>Bacteria</taxon>
        <taxon>Pseudomonadati</taxon>
        <taxon>Pseudomonadota</taxon>
        <taxon>Gammaproteobacteria</taxon>
        <taxon>Alteromonadales</taxon>
        <taxon>Psychromonadaceae</taxon>
        <taxon>Psychromonas</taxon>
    </lineage>
</organism>
<dbReference type="CDD" id="cd08422">
    <property type="entry name" value="PBP2_CrgA_like"/>
    <property type="match status" value="1"/>
</dbReference>
<evidence type="ECO:0000259" key="5">
    <source>
        <dbReference type="PROSITE" id="PS50931"/>
    </source>
</evidence>
<dbReference type="RefSeq" id="WP_284205489.1">
    <property type="nucleotide sequence ID" value="NZ_BSPQ01000021.1"/>
</dbReference>
<protein>
    <submittedName>
        <fullName evidence="6">LysR family transcriptional regulator</fullName>
    </submittedName>
</protein>
<dbReference type="SUPFAM" id="SSF53850">
    <property type="entry name" value="Periplasmic binding protein-like II"/>
    <property type="match status" value="1"/>
</dbReference>
<keyword evidence="3" id="KW-0238">DNA-binding</keyword>
<dbReference type="EMBL" id="BSPQ01000021">
    <property type="protein sequence ID" value="GLS92387.1"/>
    <property type="molecule type" value="Genomic_DNA"/>
</dbReference>
<sequence length="313" mass="35314">MQSNTSLVDIRTFVTIAEQGSFTKAAAILQSSRAHVSRQLTQLEKQLGVQLIIRTTRAQRLTPTGELFFQQCLASLQAIEQAVITAKDDTESLHGNININCVGGIIGEDIVADLLAEFNLLHPDITLELDLSSQRVDLIAESFDLVVRMGELQDSGLVARKLTDIKVQVLASPDYLARHPTIHHPKQLVSHNCLTGSIKRWRFQQNIKLKTDMQQEDLEVNVQGNFSCKSGRALINAAKNSNGIVRLPVLYCEDEINNRTLVPAIITNEIEEQWHSPDVPLYLLYHRNRYQPIRLKLLIEFICNKFNNVKTNK</sequence>
<dbReference type="PANTHER" id="PTHR30537">
    <property type="entry name" value="HTH-TYPE TRANSCRIPTIONAL REGULATOR"/>
    <property type="match status" value="1"/>
</dbReference>
<dbReference type="PANTHER" id="PTHR30537:SF5">
    <property type="entry name" value="HTH-TYPE TRANSCRIPTIONAL ACTIVATOR TTDR-RELATED"/>
    <property type="match status" value="1"/>
</dbReference>
<comment type="caution">
    <text evidence="6">The sequence shown here is derived from an EMBL/GenBank/DDBJ whole genome shotgun (WGS) entry which is preliminary data.</text>
</comment>
<dbReference type="InterPro" id="IPR005119">
    <property type="entry name" value="LysR_subst-bd"/>
</dbReference>
<dbReference type="SUPFAM" id="SSF46785">
    <property type="entry name" value="Winged helix' DNA-binding domain"/>
    <property type="match status" value="1"/>
</dbReference>
<evidence type="ECO:0000313" key="7">
    <source>
        <dbReference type="Proteomes" id="UP001157353"/>
    </source>
</evidence>
<dbReference type="InterPro" id="IPR036388">
    <property type="entry name" value="WH-like_DNA-bd_sf"/>
</dbReference>
<name>A0ABQ6E4Q5_9GAMM</name>
<keyword evidence="2" id="KW-0805">Transcription regulation</keyword>